<dbReference type="HAMAP" id="MF_00575">
    <property type="entry name" value="LpxH"/>
    <property type="match status" value="1"/>
</dbReference>
<dbReference type="PANTHER" id="PTHR34990">
    <property type="entry name" value="UDP-2,3-DIACYLGLUCOSAMINE HYDROLASE-RELATED"/>
    <property type="match status" value="1"/>
</dbReference>
<dbReference type="GO" id="GO:0008758">
    <property type="term" value="F:UDP-2,3-diacylglucosamine hydrolase activity"/>
    <property type="evidence" value="ECO:0007669"/>
    <property type="project" value="UniProtKB-UniRule"/>
</dbReference>
<dbReference type="InterPro" id="IPR010138">
    <property type="entry name" value="UDP-diacylglucosamine_Hdrlase"/>
</dbReference>
<feature type="binding site" evidence="10">
    <location>
        <position position="48"/>
    </location>
    <ligand>
        <name>Mn(2+)</name>
        <dbReference type="ChEBI" id="CHEBI:29035"/>
        <label>2</label>
    </ligand>
</feature>
<feature type="binding site" evidence="10">
    <location>
        <position position="17"/>
    </location>
    <ligand>
        <name>Mn(2+)</name>
        <dbReference type="ChEBI" id="CHEBI:29035"/>
        <label>1</label>
    </ligand>
</feature>
<feature type="binding site" evidence="10">
    <location>
        <position position="48"/>
    </location>
    <ligand>
        <name>Mn(2+)</name>
        <dbReference type="ChEBI" id="CHEBI:29035"/>
        <label>1</label>
    </ligand>
</feature>
<dbReference type="GO" id="GO:0005737">
    <property type="term" value="C:cytoplasm"/>
    <property type="evidence" value="ECO:0007669"/>
    <property type="project" value="InterPro"/>
</dbReference>
<feature type="binding site" evidence="10">
    <location>
        <position position="169"/>
    </location>
    <ligand>
        <name>substrate</name>
    </ligand>
</feature>
<dbReference type="SUPFAM" id="SSF56300">
    <property type="entry name" value="Metallo-dependent phosphatases"/>
    <property type="match status" value="1"/>
</dbReference>
<dbReference type="OrthoDB" id="9783283at2"/>
<dbReference type="PANTHER" id="PTHR34990:SF1">
    <property type="entry name" value="UDP-2,3-DIACYLGLUCOSAMINE HYDROLASE"/>
    <property type="match status" value="1"/>
</dbReference>
<feature type="binding site" evidence="10">
    <location>
        <position position="123"/>
    </location>
    <ligand>
        <name>Mn(2+)</name>
        <dbReference type="ChEBI" id="CHEBI:29035"/>
        <label>2</label>
    </ligand>
</feature>
<dbReference type="EC" id="3.6.1.54" evidence="10"/>
<keyword evidence="7 10" id="KW-0443">Lipid metabolism</keyword>
<keyword evidence="9 10" id="KW-0464">Manganese</keyword>
<dbReference type="Gene3D" id="3.60.21.10">
    <property type="match status" value="1"/>
</dbReference>
<dbReference type="GO" id="GO:0019897">
    <property type="term" value="C:extrinsic component of plasma membrane"/>
    <property type="evidence" value="ECO:0007669"/>
    <property type="project" value="UniProtKB-UniRule"/>
</dbReference>
<reference evidence="12 13" key="1">
    <citation type="journal article" date="2013" name="Genome Biol. Evol.">
        <title>Genome evolution and phylogenomic analysis of candidatus kinetoplastibacterium, the betaproteobacterial endosymbionts of strigomonas and angomonas.</title>
        <authorList>
            <person name="Alves J.M."/>
            <person name="Serrano M.G."/>
            <person name="Maia da Silva F."/>
            <person name="Voegtly L.J."/>
            <person name="Matveyev A.V."/>
            <person name="Teixeira M.M."/>
            <person name="Camargo E.P."/>
            <person name="Buck G.A."/>
        </authorList>
    </citation>
    <scope>NUCLEOTIDE SEQUENCE [LARGE SCALE GENOMIC DNA]</scope>
    <source>
        <strain evidence="12 13">TCC079E</strain>
    </source>
</reference>
<evidence type="ECO:0000256" key="6">
    <source>
        <dbReference type="ARBA" id="ARBA00022801"/>
    </source>
</evidence>
<evidence type="ECO:0000256" key="9">
    <source>
        <dbReference type="ARBA" id="ARBA00023211"/>
    </source>
</evidence>
<evidence type="ECO:0000256" key="2">
    <source>
        <dbReference type="ARBA" id="ARBA00022516"/>
    </source>
</evidence>
<feature type="binding site" evidence="10">
    <location>
        <position position="204"/>
    </location>
    <ligand>
        <name>substrate</name>
    </ligand>
</feature>
<dbReference type="PATRIC" id="fig|1208919.3.peg.154"/>
<evidence type="ECO:0000256" key="1">
    <source>
        <dbReference type="ARBA" id="ARBA00022475"/>
    </source>
</evidence>
<keyword evidence="1 10" id="KW-1003">Cell membrane</keyword>
<comment type="catalytic activity">
    <reaction evidence="10">
        <text>UDP-2-N,3-O-bis[(3R)-3-hydroxytetradecanoyl]-alpha-D-glucosamine + H2O = 2-N,3-O-bis[(3R)-3-hydroxytetradecanoyl]-alpha-D-glucosaminyl 1-phosphate + UMP + 2 H(+)</text>
        <dbReference type="Rhea" id="RHEA:25213"/>
        <dbReference type="ChEBI" id="CHEBI:15377"/>
        <dbReference type="ChEBI" id="CHEBI:15378"/>
        <dbReference type="ChEBI" id="CHEBI:57865"/>
        <dbReference type="ChEBI" id="CHEBI:57957"/>
        <dbReference type="ChEBI" id="CHEBI:78847"/>
        <dbReference type="EC" id="3.6.1.54"/>
    </reaction>
</comment>
<proteinExistence type="inferred from homology"/>
<dbReference type="EMBL" id="CP003803">
    <property type="protein sequence ID" value="AGF46717.1"/>
    <property type="molecule type" value="Genomic_DNA"/>
</dbReference>
<evidence type="ECO:0000259" key="11">
    <source>
        <dbReference type="Pfam" id="PF00149"/>
    </source>
</evidence>
<feature type="binding site" evidence="10">
    <location>
        <position position="88"/>
    </location>
    <ligand>
        <name>Mn(2+)</name>
        <dbReference type="ChEBI" id="CHEBI:29035"/>
        <label>2</label>
    </ligand>
</feature>
<accession>M1LLV1</accession>
<comment type="pathway">
    <text evidence="10">Glycolipid biosynthesis; lipid IV(A) biosynthesis; lipid IV(A) from (3R)-3-hydroxytetradecanoyl-[acyl-carrier-protein] and UDP-N-acetyl-alpha-D-glucosamine: step 4/6.</text>
</comment>
<dbReference type="InterPro" id="IPR043461">
    <property type="entry name" value="LpxH-like"/>
</dbReference>
<keyword evidence="8 10" id="KW-0472">Membrane</keyword>
<dbReference type="STRING" id="1208919.CDSE_0390"/>
<evidence type="ECO:0000256" key="8">
    <source>
        <dbReference type="ARBA" id="ARBA00023136"/>
    </source>
</evidence>
<evidence type="ECO:0000313" key="13">
    <source>
        <dbReference type="Proteomes" id="UP000011547"/>
    </source>
</evidence>
<protein>
    <recommendedName>
        <fullName evidence="10">UDP-2,3-diacylglucosamine hydrolase</fullName>
        <ecNumber evidence="10">3.6.1.54</ecNumber>
    </recommendedName>
    <alternativeName>
        <fullName evidence="10">UDP-2,3-diacylglucosamine diphosphatase</fullName>
    </alternativeName>
</protein>
<dbReference type="UniPathway" id="UPA00359">
    <property type="reaction ID" value="UER00480"/>
</dbReference>
<evidence type="ECO:0000313" key="12">
    <source>
        <dbReference type="EMBL" id="AGF46717.1"/>
    </source>
</evidence>
<dbReference type="eggNOG" id="COG2908">
    <property type="taxonomic scope" value="Bacteria"/>
</dbReference>
<feature type="binding site" evidence="10">
    <location>
        <position position="176"/>
    </location>
    <ligand>
        <name>substrate</name>
    </ligand>
</feature>
<comment type="subcellular location">
    <subcellularLocation>
        <location evidence="10">Cell inner membrane</location>
        <topology evidence="10">Peripheral membrane protein</topology>
        <orientation evidence="10">Cytoplasmic side</orientation>
    </subcellularLocation>
</comment>
<keyword evidence="6 10" id="KW-0378">Hydrolase</keyword>
<dbReference type="NCBIfam" id="NF003743">
    <property type="entry name" value="PRK05340.1"/>
    <property type="match status" value="1"/>
</dbReference>
<dbReference type="KEGG" id="kde:CDSE_0390"/>
<evidence type="ECO:0000256" key="10">
    <source>
        <dbReference type="HAMAP-Rule" id="MF_00575"/>
    </source>
</evidence>
<evidence type="ECO:0000256" key="5">
    <source>
        <dbReference type="ARBA" id="ARBA00022723"/>
    </source>
</evidence>
<keyword evidence="5 10" id="KW-0479">Metal-binding</keyword>
<feature type="binding site" evidence="10">
    <location>
        <position position="206"/>
    </location>
    <ligand>
        <name>Mn(2+)</name>
        <dbReference type="ChEBI" id="CHEBI:29035"/>
        <label>1</label>
    </ligand>
</feature>
<dbReference type="GO" id="GO:0030145">
    <property type="term" value="F:manganese ion binding"/>
    <property type="evidence" value="ECO:0007669"/>
    <property type="project" value="UniProtKB-UniRule"/>
</dbReference>
<dbReference type="Proteomes" id="UP000011547">
    <property type="component" value="Chromosome"/>
</dbReference>
<dbReference type="InterPro" id="IPR029052">
    <property type="entry name" value="Metallo-depent_PP-like"/>
</dbReference>
<dbReference type="RefSeq" id="WP_015396128.1">
    <property type="nucleotide sequence ID" value="NC_020294.1"/>
</dbReference>
<dbReference type="InterPro" id="IPR004843">
    <property type="entry name" value="Calcineurin-like_PHP"/>
</dbReference>
<keyword evidence="3 10" id="KW-0997">Cell inner membrane</keyword>
<feature type="binding site" evidence="10">
    <location>
        <position position="204"/>
    </location>
    <ligand>
        <name>Mn(2+)</name>
        <dbReference type="ChEBI" id="CHEBI:29035"/>
        <label>2</label>
    </ligand>
</feature>
<keyword evidence="4 10" id="KW-0441">Lipid A biosynthesis</keyword>
<evidence type="ECO:0000256" key="3">
    <source>
        <dbReference type="ARBA" id="ARBA00022519"/>
    </source>
</evidence>
<dbReference type="AlphaFoldDB" id="M1LLV1"/>
<feature type="domain" description="Calcineurin-like phosphoesterase" evidence="11">
    <location>
        <begin position="10"/>
        <end position="208"/>
    </location>
</feature>
<organism evidence="12 13">
    <name type="scientific">Candidatus Kinetoplastidibacterium desouzai TCC079E</name>
    <dbReference type="NCBI Taxonomy" id="1208919"/>
    <lineage>
        <taxon>Bacteria</taxon>
        <taxon>Pseudomonadati</taxon>
        <taxon>Pseudomonadota</taxon>
        <taxon>Betaproteobacteria</taxon>
        <taxon>Candidatus Kinetoplastidibacterium</taxon>
    </lineage>
</organism>
<comment type="cofactor">
    <cofactor evidence="10">
        <name>Mn(2+)</name>
        <dbReference type="ChEBI" id="CHEBI:29035"/>
    </cofactor>
    <text evidence="10">Binds 2 Mn(2+) ions per subunit in a binuclear metal center.</text>
</comment>
<name>M1LLV1_9PROT</name>
<dbReference type="Pfam" id="PF00149">
    <property type="entry name" value="Metallophos"/>
    <property type="match status" value="1"/>
</dbReference>
<dbReference type="HOGENOM" id="CLU_074586_0_0_4"/>
<keyword evidence="2 10" id="KW-0444">Lipid biosynthesis</keyword>
<feature type="binding site" evidence="10">
    <location>
        <position position="15"/>
    </location>
    <ligand>
        <name>Mn(2+)</name>
        <dbReference type="ChEBI" id="CHEBI:29035"/>
        <label>1</label>
    </ligand>
</feature>
<gene>
    <name evidence="10" type="primary">lpxH</name>
    <name evidence="12" type="ORF">CDSE_0390</name>
</gene>
<dbReference type="CDD" id="cd07398">
    <property type="entry name" value="MPP_YbbF-LpxH"/>
    <property type="match status" value="1"/>
</dbReference>
<feature type="binding site" evidence="10">
    <location>
        <position position="131"/>
    </location>
    <ligand>
        <name>substrate</name>
    </ligand>
</feature>
<keyword evidence="13" id="KW-1185">Reference proteome</keyword>
<comment type="function">
    <text evidence="10">Hydrolyzes the pyrophosphate bond of UDP-2,3-diacylglucosamine to yield 2,3-diacylglucosamine 1-phosphate (lipid X) and UMP by catalyzing the attack of water at the alpha-P atom. Involved in the biosynthesis of lipid A, a phosphorylated glycolipid that anchors the lipopolysaccharide to the outer membrane of the cell.</text>
</comment>
<evidence type="ECO:0000256" key="7">
    <source>
        <dbReference type="ARBA" id="ARBA00023098"/>
    </source>
</evidence>
<evidence type="ECO:0000256" key="4">
    <source>
        <dbReference type="ARBA" id="ARBA00022556"/>
    </source>
</evidence>
<dbReference type="GO" id="GO:0009245">
    <property type="term" value="P:lipid A biosynthetic process"/>
    <property type="evidence" value="ECO:0007669"/>
    <property type="project" value="UniProtKB-UniRule"/>
</dbReference>
<comment type="similarity">
    <text evidence="10">Belongs to the LpxH family.</text>
</comment>
<sequence length="250" mass="29056">MNSLNIHGQLWFASDFHLNSDSPLTSLGFINLTNEAYNSAKALFLLGDIFEIWIGDDILKYESKWMNDILSSLKNLTKKIPVFFVRGNRDFLIGDVFSEETGIEIIKSQTIIHNDFKSITITHGDELCTNDIEYQKLRSMVNNTEWQNSFLKKNIEERMILASNLREHSKTSNKEKTNDIMDVDAIEVSNIFKRNNTPILIHGHTHKPKKEYYLINKIIYERWVLPEWNLEKNNTKNGKIIVDKNGISYA</sequence>
<feature type="binding site" evidence="10">
    <location>
        <position position="173"/>
    </location>
    <ligand>
        <name>substrate</name>
    </ligand>
</feature>
<feature type="binding site" evidence="10">
    <location>
        <begin position="88"/>
        <end position="89"/>
    </location>
    <ligand>
        <name>substrate</name>
    </ligand>
</feature>